<keyword evidence="6" id="KW-1185">Reference proteome</keyword>
<dbReference type="GO" id="GO:0008017">
    <property type="term" value="F:microtubule binding"/>
    <property type="evidence" value="ECO:0000318"/>
    <property type="project" value="GO_Central"/>
</dbReference>
<dbReference type="Pfam" id="PF00225">
    <property type="entry name" value="Kinesin"/>
    <property type="match status" value="1"/>
</dbReference>
<comment type="similarity">
    <text evidence="2">Belongs to the TRAFAC class myosin-kinesin ATPase superfamily. Kinesin family.</text>
</comment>
<dbReference type="EMBL" id="LK032017">
    <property type="protein sequence ID" value="CDY12063.1"/>
    <property type="molecule type" value="Genomic_DNA"/>
</dbReference>
<keyword evidence="3" id="KW-0175">Coiled coil</keyword>
<dbReference type="PaxDb" id="3708-A0A078FIX8"/>
<proteinExistence type="inferred from homology"/>
<dbReference type="Gene3D" id="3.40.850.10">
    <property type="entry name" value="Kinesin motor domain"/>
    <property type="match status" value="1"/>
</dbReference>
<dbReference type="Proteomes" id="UP000028999">
    <property type="component" value="Unassembled WGS sequence"/>
</dbReference>
<accession>A0A078FIX8</accession>
<organism evidence="5 6">
    <name type="scientific">Brassica napus</name>
    <name type="common">Rape</name>
    <dbReference type="NCBI Taxonomy" id="3708"/>
    <lineage>
        <taxon>Eukaryota</taxon>
        <taxon>Viridiplantae</taxon>
        <taxon>Streptophyta</taxon>
        <taxon>Embryophyta</taxon>
        <taxon>Tracheophyta</taxon>
        <taxon>Spermatophyta</taxon>
        <taxon>Magnoliopsida</taxon>
        <taxon>eudicotyledons</taxon>
        <taxon>Gunneridae</taxon>
        <taxon>Pentapetalae</taxon>
        <taxon>rosids</taxon>
        <taxon>malvids</taxon>
        <taxon>Brassicales</taxon>
        <taxon>Brassicaceae</taxon>
        <taxon>Brassiceae</taxon>
        <taxon>Brassica</taxon>
    </lineage>
</organism>
<evidence type="ECO:0000256" key="2">
    <source>
        <dbReference type="PROSITE-ProRule" id="PRU00283"/>
    </source>
</evidence>
<dbReference type="STRING" id="3708.A0A078FIX8"/>
<evidence type="ECO:0000313" key="6">
    <source>
        <dbReference type="Proteomes" id="UP000028999"/>
    </source>
</evidence>
<dbReference type="InterPro" id="IPR027417">
    <property type="entry name" value="P-loop_NTPase"/>
</dbReference>
<evidence type="ECO:0000259" key="4">
    <source>
        <dbReference type="PROSITE" id="PS50067"/>
    </source>
</evidence>
<dbReference type="SMART" id="SM00129">
    <property type="entry name" value="KISc"/>
    <property type="match status" value="1"/>
</dbReference>
<dbReference type="GO" id="GO:0005874">
    <property type="term" value="C:microtubule"/>
    <property type="evidence" value="ECO:0000318"/>
    <property type="project" value="GO_Central"/>
</dbReference>
<reference evidence="5 6" key="1">
    <citation type="journal article" date="2014" name="Science">
        <title>Plant genetics. Early allopolyploid evolution in the post-Neolithic Brassica napus oilseed genome.</title>
        <authorList>
            <person name="Chalhoub B."/>
            <person name="Denoeud F."/>
            <person name="Liu S."/>
            <person name="Parkin I.A."/>
            <person name="Tang H."/>
            <person name="Wang X."/>
            <person name="Chiquet J."/>
            <person name="Belcram H."/>
            <person name="Tong C."/>
            <person name="Samans B."/>
            <person name="Correa M."/>
            <person name="Da Silva C."/>
            <person name="Just J."/>
            <person name="Falentin C."/>
            <person name="Koh C.S."/>
            <person name="Le Clainche I."/>
            <person name="Bernard M."/>
            <person name="Bento P."/>
            <person name="Noel B."/>
            <person name="Labadie K."/>
            <person name="Alberti A."/>
            <person name="Charles M."/>
            <person name="Arnaud D."/>
            <person name="Guo H."/>
            <person name="Daviaud C."/>
            <person name="Alamery S."/>
            <person name="Jabbari K."/>
            <person name="Zhao M."/>
            <person name="Edger P.P."/>
            <person name="Chelaifa H."/>
            <person name="Tack D."/>
            <person name="Lassalle G."/>
            <person name="Mestiri I."/>
            <person name="Schnel N."/>
            <person name="Le Paslier M.C."/>
            <person name="Fan G."/>
            <person name="Renault V."/>
            <person name="Bayer P.E."/>
            <person name="Golicz A.A."/>
            <person name="Manoli S."/>
            <person name="Lee T.H."/>
            <person name="Thi V.H."/>
            <person name="Chalabi S."/>
            <person name="Hu Q."/>
            <person name="Fan C."/>
            <person name="Tollenaere R."/>
            <person name="Lu Y."/>
            <person name="Battail C."/>
            <person name="Shen J."/>
            <person name="Sidebottom C.H."/>
            <person name="Wang X."/>
            <person name="Canaguier A."/>
            <person name="Chauveau A."/>
            <person name="Berard A."/>
            <person name="Deniot G."/>
            <person name="Guan M."/>
            <person name="Liu Z."/>
            <person name="Sun F."/>
            <person name="Lim Y.P."/>
            <person name="Lyons E."/>
            <person name="Town C.D."/>
            <person name="Bancroft I."/>
            <person name="Wang X."/>
            <person name="Meng J."/>
            <person name="Ma J."/>
            <person name="Pires J.C."/>
            <person name="King G.J."/>
            <person name="Brunel D."/>
            <person name="Delourme R."/>
            <person name="Renard M."/>
            <person name="Aury J.M."/>
            <person name="Adams K.L."/>
            <person name="Batley J."/>
            <person name="Snowdon R.J."/>
            <person name="Tost J."/>
            <person name="Edwards D."/>
            <person name="Zhou Y."/>
            <person name="Hua W."/>
            <person name="Sharpe A.G."/>
            <person name="Paterson A.H."/>
            <person name="Guan C."/>
            <person name="Wincker P."/>
        </authorList>
    </citation>
    <scope>NUCLEOTIDE SEQUENCE [LARGE SCALE GENOMIC DNA]</scope>
    <source>
        <strain evidence="6">cv. Darmor-bzh</strain>
    </source>
</reference>
<dbReference type="GO" id="GO:0007018">
    <property type="term" value="P:microtubule-based movement"/>
    <property type="evidence" value="ECO:0000318"/>
    <property type="project" value="GO_Central"/>
</dbReference>
<dbReference type="Gramene" id="CDY12063">
    <property type="protein sequence ID" value="CDY12063"/>
    <property type="gene ID" value="GSBRNA2T00061018001"/>
</dbReference>
<dbReference type="PANTHER" id="PTHR24115:SF925">
    <property type="entry name" value="KINESIN MOTOR DOMAIN-CONTAINING PROTEIN"/>
    <property type="match status" value="1"/>
</dbReference>
<gene>
    <name evidence="5" type="primary">BnaC03g59790D</name>
    <name evidence="5" type="ORF">GSBRNA2T00061018001</name>
</gene>
<dbReference type="GO" id="GO:0005871">
    <property type="term" value="C:kinesin complex"/>
    <property type="evidence" value="ECO:0000318"/>
    <property type="project" value="GO_Central"/>
</dbReference>
<keyword evidence="2" id="KW-0067">ATP-binding</keyword>
<dbReference type="GO" id="GO:0016887">
    <property type="term" value="F:ATP hydrolysis activity"/>
    <property type="evidence" value="ECO:0000318"/>
    <property type="project" value="GO_Central"/>
</dbReference>
<evidence type="ECO:0000256" key="3">
    <source>
        <dbReference type="SAM" id="Coils"/>
    </source>
</evidence>
<sequence length="539" mass="60141">MYGPTGAGKSHTMFGCGGGGSGKKEPGVVYRSLREILDGGVVAFVQVTVLEVYNEEIYDLLSTNCSNSLGIGCPKGGTTKARLEVMGKKAKNATFISGTDAGKISKEIAKVEKRRIVKSTLCNERSSRSHCIIILDVPTVGGRLMLVDMAGSENIDQAGQTGFEAKMQTAKINQGNIALKRVVESIANGDSHVPFRDSKLTMLLQDSFEDDKSKILMILCASPDPKEMHKTLCTLEYGAKAKCIVRGSHTPNKDKNGGDESSSRIAAMDEFISKLQSEKKQQEKERNNAQKQLKKKEEEVAALRSLLLQKEACAATDEEEAIEEKVNERTQRLKAELEKKLEECRRMAEEFVEMERRRMEERIVQQQEELEMMRRRLEEIEVEFRRSRGTTDETSGFAKRLRSLYSDDDMVKSMDLDMGNNNTISSNLSNVLQPKPQENMVAQMYPDRVCLSTVFEEEEDKSICSVTTRPMPSLNFGGLGKENCVNSTAGDKEPASCRKLRIENIFTLCGNQRELSQHTAKDEVLQAKNDQLVSYNEHG</sequence>
<feature type="coiled-coil region" evidence="3">
    <location>
        <begin position="265"/>
        <end position="383"/>
    </location>
</feature>
<keyword evidence="2" id="KW-0547">Nucleotide-binding</keyword>
<keyword evidence="1 2" id="KW-0505">Motor protein</keyword>
<dbReference type="GO" id="GO:0003777">
    <property type="term" value="F:microtubule motor activity"/>
    <property type="evidence" value="ECO:0000318"/>
    <property type="project" value="GO_Central"/>
</dbReference>
<name>A0A078FIX8_BRANA</name>
<dbReference type="PROSITE" id="PS50067">
    <property type="entry name" value="KINESIN_MOTOR_2"/>
    <property type="match status" value="1"/>
</dbReference>
<dbReference type="PRINTS" id="PR00380">
    <property type="entry name" value="KINESINHEAVY"/>
</dbReference>
<dbReference type="InterPro" id="IPR001752">
    <property type="entry name" value="Kinesin_motor_dom"/>
</dbReference>
<evidence type="ECO:0000313" key="5">
    <source>
        <dbReference type="EMBL" id="CDY12063.1"/>
    </source>
</evidence>
<dbReference type="InterPro" id="IPR027640">
    <property type="entry name" value="Kinesin-like_fam"/>
</dbReference>
<protein>
    <submittedName>
        <fullName evidence="5">BnaC03g59790D protein</fullName>
    </submittedName>
</protein>
<feature type="binding site" evidence="2">
    <location>
        <begin position="3"/>
        <end position="10"/>
    </location>
    <ligand>
        <name>ATP</name>
        <dbReference type="ChEBI" id="CHEBI:30616"/>
    </ligand>
</feature>
<dbReference type="InterPro" id="IPR036961">
    <property type="entry name" value="Kinesin_motor_dom_sf"/>
</dbReference>
<dbReference type="AlphaFoldDB" id="A0A078FIX8"/>
<dbReference type="GO" id="GO:0005524">
    <property type="term" value="F:ATP binding"/>
    <property type="evidence" value="ECO:0007669"/>
    <property type="project" value="UniProtKB-UniRule"/>
</dbReference>
<dbReference type="PANTHER" id="PTHR24115">
    <property type="entry name" value="KINESIN-RELATED"/>
    <property type="match status" value="1"/>
</dbReference>
<dbReference type="GO" id="GO:0005737">
    <property type="term" value="C:cytoplasm"/>
    <property type="evidence" value="ECO:0000318"/>
    <property type="project" value="GO_Central"/>
</dbReference>
<evidence type="ECO:0000256" key="1">
    <source>
        <dbReference type="ARBA" id="ARBA00023175"/>
    </source>
</evidence>
<dbReference type="SUPFAM" id="SSF52540">
    <property type="entry name" value="P-loop containing nucleoside triphosphate hydrolases"/>
    <property type="match status" value="1"/>
</dbReference>
<feature type="domain" description="Kinesin motor" evidence="4">
    <location>
        <begin position="1"/>
        <end position="244"/>
    </location>
</feature>
<dbReference type="OMA" id="QHTAKDE"/>